<feature type="domain" description="Glutamyl/glutaminyl-tRNA synthetase class Ib catalytic" evidence="8">
    <location>
        <begin position="110"/>
        <end position="278"/>
    </location>
</feature>
<feature type="binding site" evidence="7">
    <location>
        <position position="213"/>
    </location>
    <ligand>
        <name>ATP</name>
        <dbReference type="ChEBI" id="CHEBI:30616"/>
    </ligand>
</feature>
<dbReference type="GO" id="GO:0005829">
    <property type="term" value="C:cytosol"/>
    <property type="evidence" value="ECO:0007669"/>
    <property type="project" value="TreeGrafter"/>
</dbReference>
<dbReference type="AlphaFoldDB" id="A0A857NBQ4"/>
<evidence type="ECO:0000259" key="9">
    <source>
        <dbReference type="Pfam" id="PF19269"/>
    </source>
</evidence>
<dbReference type="GO" id="GO:0004818">
    <property type="term" value="F:glutamate-tRNA ligase activity"/>
    <property type="evidence" value="ECO:0007669"/>
    <property type="project" value="UniProtKB-UniRule"/>
</dbReference>
<dbReference type="Gene3D" id="3.40.50.620">
    <property type="entry name" value="HUPs"/>
    <property type="match status" value="2"/>
</dbReference>
<dbReference type="PRINTS" id="PR00987">
    <property type="entry name" value="TRNASYNTHGLU"/>
</dbReference>
<evidence type="ECO:0000256" key="1">
    <source>
        <dbReference type="ARBA" id="ARBA00007894"/>
    </source>
</evidence>
<dbReference type="InterPro" id="IPR004527">
    <property type="entry name" value="Glu-tRNA-ligase_bac/mito"/>
</dbReference>
<comment type="catalytic activity">
    <reaction evidence="7">
        <text>tRNA(Glu) + L-glutamate + ATP = L-glutamyl-tRNA(Glu) + AMP + diphosphate</text>
        <dbReference type="Rhea" id="RHEA:23540"/>
        <dbReference type="Rhea" id="RHEA-COMP:9663"/>
        <dbReference type="Rhea" id="RHEA-COMP:9680"/>
        <dbReference type="ChEBI" id="CHEBI:29985"/>
        <dbReference type="ChEBI" id="CHEBI:30616"/>
        <dbReference type="ChEBI" id="CHEBI:33019"/>
        <dbReference type="ChEBI" id="CHEBI:78442"/>
        <dbReference type="ChEBI" id="CHEBI:78520"/>
        <dbReference type="ChEBI" id="CHEBI:456215"/>
        <dbReference type="EC" id="6.1.1.17"/>
    </reaction>
</comment>
<feature type="short sequence motif" description="'KMSKS' region" evidence="7">
    <location>
        <begin position="210"/>
        <end position="214"/>
    </location>
</feature>
<evidence type="ECO:0000256" key="3">
    <source>
        <dbReference type="ARBA" id="ARBA00022741"/>
    </source>
</evidence>
<dbReference type="Gene3D" id="1.10.10.350">
    <property type="match status" value="1"/>
</dbReference>
<keyword evidence="2 7" id="KW-0436">Ligase</keyword>
<keyword evidence="3 7" id="KW-0547">Nucleotide-binding</keyword>
<dbReference type="InterPro" id="IPR008925">
    <property type="entry name" value="aa_tRNA-synth_I_cd-bd_sf"/>
</dbReference>
<name>A0A857NBQ4_9BACT</name>
<protein>
    <recommendedName>
        <fullName evidence="7">Glutamate--tRNA ligase</fullName>
        <ecNumber evidence="7">6.1.1.17</ecNumber>
    </recommendedName>
    <alternativeName>
        <fullName evidence="7">Glutamyl-tRNA synthetase</fullName>
        <shortName evidence="7">GluRS</shortName>
    </alternativeName>
</protein>
<dbReference type="Pfam" id="PF19269">
    <property type="entry name" value="Anticodon_2"/>
    <property type="match status" value="1"/>
</dbReference>
<proteinExistence type="inferred from homology"/>
<dbReference type="KEGG" id="caqa:MICH65_0361"/>
<dbReference type="EC" id="6.1.1.17" evidence="7"/>
<dbReference type="PANTHER" id="PTHR43311:SF2">
    <property type="entry name" value="GLUTAMATE--TRNA LIGASE, MITOCHONDRIAL-RELATED"/>
    <property type="match status" value="1"/>
</dbReference>
<gene>
    <name evidence="7" type="primary">gltX</name>
    <name evidence="10" type="ORF">MICH65_0361</name>
</gene>
<evidence type="ECO:0000313" key="10">
    <source>
        <dbReference type="EMBL" id="QHO63342.1"/>
    </source>
</evidence>
<dbReference type="HAMAP" id="MF_00022">
    <property type="entry name" value="Glu_tRNA_synth_type1"/>
    <property type="match status" value="1"/>
</dbReference>
<organism evidence="10 11">
    <name type="scientific">Candidatus Chazhemtobacterium aquaticus</name>
    <dbReference type="NCBI Taxonomy" id="2715735"/>
    <lineage>
        <taxon>Bacteria</taxon>
        <taxon>Candidatus Chazhemtobacteraceae</taxon>
        <taxon>Candidatus Chazhemtobacterium</taxon>
    </lineage>
</organism>
<feature type="domain" description="Glutamyl/glutaminyl-tRNA synthetase class Ib catalytic" evidence="8">
    <location>
        <begin position="6"/>
        <end position="109"/>
    </location>
</feature>
<dbReference type="GO" id="GO:0008270">
    <property type="term" value="F:zinc ion binding"/>
    <property type="evidence" value="ECO:0007669"/>
    <property type="project" value="InterPro"/>
</dbReference>
<feature type="domain" description="Aminoacyl-tRNA synthetase class I anticodon-binding" evidence="9">
    <location>
        <begin position="292"/>
        <end position="425"/>
    </location>
</feature>
<dbReference type="SUPFAM" id="SSF52374">
    <property type="entry name" value="Nucleotidylyl transferase"/>
    <property type="match status" value="1"/>
</dbReference>
<dbReference type="InterPro" id="IPR020751">
    <property type="entry name" value="aa-tRNA-synth_I_codon-bd_sub2"/>
</dbReference>
<dbReference type="CDD" id="cd00808">
    <property type="entry name" value="GluRS_core"/>
    <property type="match status" value="1"/>
</dbReference>
<keyword evidence="4 7" id="KW-0067">ATP-binding</keyword>
<sequence>MAMATVRTRIAPSPTGIPHIGNTRTALFSYLLAKKNSGQFILRIEDTDQKRLVPESLEAIYEIHDFLKLIPDEDPRKGGPSGPYIQTQRLDLYQKYAQELLEKGVAYQKEGAIRIKMPKQGYTSWNDLVQGKISIPNQEVDDKVLLKSNGIPTYHLAVVVDDHLMNISHIIRGVEWISSTPVHLHLYQALGWQVPIIAHVPLLLGPDKTKLSKRHGAKSVLEYRDDGYLPEAINNFLFYLGNSYQDNSAILTLKQMAQIFDETKLQKQNAIFDIEKLQFFNKQWIKRLTPAELLPRLKPFLPSPWVVKDSLLLQIIPLTQERLTTLKDFPTLTNYFFSSPDYTSISFTSKQHLIDARAVLSQTEWNKSAIESSLQQLTDTHQYHRGQFFMDLRLAITGQKITPPLTESMLILGQQQILSRLDTVIKLI</sequence>
<dbReference type="PROSITE" id="PS00178">
    <property type="entry name" value="AA_TRNA_LIGASE_I"/>
    <property type="match status" value="1"/>
</dbReference>
<accession>A0A857NBQ4</accession>
<evidence type="ECO:0000259" key="8">
    <source>
        <dbReference type="Pfam" id="PF00749"/>
    </source>
</evidence>
<keyword evidence="5 7" id="KW-0648">Protein biosynthesis</keyword>
<dbReference type="EMBL" id="CP047901">
    <property type="protein sequence ID" value="QHO63342.1"/>
    <property type="molecule type" value="Genomic_DNA"/>
</dbReference>
<comment type="subcellular location">
    <subcellularLocation>
        <location evidence="7">Cytoplasm</location>
    </subcellularLocation>
</comment>
<evidence type="ECO:0000256" key="5">
    <source>
        <dbReference type="ARBA" id="ARBA00022917"/>
    </source>
</evidence>
<comment type="caution">
    <text evidence="7">Lacks conserved residue(s) required for the propagation of feature annotation.</text>
</comment>
<dbReference type="InterPro" id="IPR001412">
    <property type="entry name" value="aa-tRNA-synth_I_CS"/>
</dbReference>
<dbReference type="Proteomes" id="UP000463983">
    <property type="component" value="Chromosome"/>
</dbReference>
<dbReference type="InterPro" id="IPR020058">
    <property type="entry name" value="Glu/Gln-tRNA-synth_Ib_cat-dom"/>
</dbReference>
<evidence type="ECO:0000256" key="7">
    <source>
        <dbReference type="HAMAP-Rule" id="MF_00022"/>
    </source>
</evidence>
<dbReference type="SUPFAM" id="SSF48163">
    <property type="entry name" value="An anticodon-binding domain of class I aminoacyl-tRNA synthetases"/>
    <property type="match status" value="1"/>
</dbReference>
<keyword evidence="6 7" id="KW-0030">Aminoacyl-tRNA synthetase</keyword>
<feature type="short sequence motif" description="'HIGH' region" evidence="7">
    <location>
        <begin position="12"/>
        <end position="22"/>
    </location>
</feature>
<dbReference type="PANTHER" id="PTHR43311">
    <property type="entry name" value="GLUTAMATE--TRNA LIGASE"/>
    <property type="match status" value="1"/>
</dbReference>
<dbReference type="InterPro" id="IPR033910">
    <property type="entry name" value="GluRS_core"/>
</dbReference>
<comment type="similarity">
    <text evidence="1 7">Belongs to the class-I aminoacyl-tRNA synthetase family. Glutamate--tRNA ligase type 1 subfamily.</text>
</comment>
<dbReference type="GO" id="GO:0005524">
    <property type="term" value="F:ATP binding"/>
    <property type="evidence" value="ECO:0007669"/>
    <property type="project" value="UniProtKB-UniRule"/>
</dbReference>
<comment type="function">
    <text evidence="7">Catalyzes the attachment of glutamate to tRNA(Glu) in a two-step reaction: glutamate is first activated by ATP to form Glu-AMP and then transferred to the acceptor end of tRNA(Glu).</text>
</comment>
<dbReference type="InterPro" id="IPR049940">
    <property type="entry name" value="GluQ/Sye"/>
</dbReference>
<dbReference type="InterPro" id="IPR014729">
    <property type="entry name" value="Rossmann-like_a/b/a_fold"/>
</dbReference>
<evidence type="ECO:0000256" key="6">
    <source>
        <dbReference type="ARBA" id="ARBA00023146"/>
    </source>
</evidence>
<dbReference type="InterPro" id="IPR000924">
    <property type="entry name" value="Glu/Gln-tRNA-synth"/>
</dbReference>
<dbReference type="GO" id="GO:0006424">
    <property type="term" value="P:glutamyl-tRNA aminoacylation"/>
    <property type="evidence" value="ECO:0007669"/>
    <property type="project" value="UniProtKB-UniRule"/>
</dbReference>
<dbReference type="NCBIfam" id="TIGR00464">
    <property type="entry name" value="gltX_bact"/>
    <property type="match status" value="1"/>
</dbReference>
<evidence type="ECO:0000313" key="11">
    <source>
        <dbReference type="Proteomes" id="UP000463983"/>
    </source>
</evidence>
<keyword evidence="7" id="KW-0963">Cytoplasm</keyword>
<keyword evidence="11" id="KW-1185">Reference proteome</keyword>
<dbReference type="InterPro" id="IPR045462">
    <property type="entry name" value="aa-tRNA-synth_I_cd-bd"/>
</dbReference>
<reference evidence="11" key="1">
    <citation type="journal article" date="2020" name="Microorganisms">
        <title>Complete Genome of a Member of a New Bacterial Lineage in the Microgenomates Group Reveals an Unusual Nucleotide Composition Disparity Between Two Strands of DNA and Limited Metabolic Potential.</title>
        <authorList>
            <person name="Kadnikov V.V."/>
            <person name="Mardanov A.V."/>
            <person name="Beletsky A.V."/>
            <person name="Karnachuk O.V."/>
            <person name="Ravin N.V."/>
        </authorList>
    </citation>
    <scope>NUCLEOTIDE SEQUENCE [LARGE SCALE GENOMIC DNA]</scope>
</reference>
<dbReference type="Pfam" id="PF00749">
    <property type="entry name" value="tRNA-synt_1c"/>
    <property type="match status" value="2"/>
</dbReference>
<evidence type="ECO:0000256" key="4">
    <source>
        <dbReference type="ARBA" id="ARBA00022840"/>
    </source>
</evidence>
<comment type="subunit">
    <text evidence="7">Monomer.</text>
</comment>
<evidence type="ECO:0000256" key="2">
    <source>
        <dbReference type="ARBA" id="ARBA00022598"/>
    </source>
</evidence>
<dbReference type="GO" id="GO:0000049">
    <property type="term" value="F:tRNA binding"/>
    <property type="evidence" value="ECO:0007669"/>
    <property type="project" value="InterPro"/>
</dbReference>